<dbReference type="Pfam" id="PF02565">
    <property type="entry name" value="RecO_C"/>
    <property type="match status" value="1"/>
</dbReference>
<dbReference type="Proteomes" id="UP001330434">
    <property type="component" value="Chromosome"/>
</dbReference>
<dbReference type="InterPro" id="IPR003717">
    <property type="entry name" value="RecO"/>
</dbReference>
<evidence type="ECO:0000313" key="10">
    <source>
        <dbReference type="Proteomes" id="UP001330434"/>
    </source>
</evidence>
<keyword evidence="10" id="KW-1185">Reference proteome</keyword>
<evidence type="ECO:0000256" key="5">
    <source>
        <dbReference type="ARBA" id="ARBA00023204"/>
    </source>
</evidence>
<gene>
    <name evidence="7" type="primary">recO</name>
    <name evidence="9" type="ORF">Bealeia1_01431</name>
</gene>
<feature type="domain" description="DNA replication/recombination mediator RecO N-terminal" evidence="8">
    <location>
        <begin position="1"/>
        <end position="73"/>
    </location>
</feature>
<dbReference type="EMBL" id="CP133270">
    <property type="protein sequence ID" value="WVX67233.1"/>
    <property type="molecule type" value="Genomic_DNA"/>
</dbReference>
<keyword evidence="4 7" id="KW-0233">DNA recombination</keyword>
<accession>A0ABZ2C599</accession>
<dbReference type="Pfam" id="PF11967">
    <property type="entry name" value="RecO_N"/>
    <property type="match status" value="1"/>
</dbReference>
<organism evidence="9 10">
    <name type="scientific">Candidatus Bealeia paramacronuclearis</name>
    <dbReference type="NCBI Taxonomy" id="1921001"/>
    <lineage>
        <taxon>Bacteria</taxon>
        <taxon>Pseudomonadati</taxon>
        <taxon>Pseudomonadota</taxon>
        <taxon>Alphaproteobacteria</taxon>
        <taxon>Holosporales</taxon>
        <taxon>Holosporaceae</taxon>
        <taxon>Candidatus Bealeia</taxon>
    </lineage>
</organism>
<dbReference type="RefSeq" id="WP_331256011.1">
    <property type="nucleotide sequence ID" value="NZ_CP133270.1"/>
</dbReference>
<dbReference type="InterPro" id="IPR037278">
    <property type="entry name" value="ARFGAP/RecO"/>
</dbReference>
<dbReference type="InterPro" id="IPR042242">
    <property type="entry name" value="RecO_C"/>
</dbReference>
<dbReference type="SUPFAM" id="SSF57863">
    <property type="entry name" value="ArfGap/RecO-like zinc finger"/>
    <property type="match status" value="1"/>
</dbReference>
<dbReference type="PANTHER" id="PTHR33991:SF1">
    <property type="entry name" value="DNA REPAIR PROTEIN RECO"/>
    <property type="match status" value="1"/>
</dbReference>
<reference evidence="9 10" key="1">
    <citation type="journal article" date="2024" name="Environ. Microbiol.">
        <title>Novel evolutionary insights on the interactions of the Holosporales (Alphaproteobacteria) with eukaryotic hosts from comparative genomics.</title>
        <authorList>
            <person name="Giovannini M."/>
            <person name="Petroni G."/>
            <person name="Castelli M."/>
        </authorList>
    </citation>
    <scope>NUCLEOTIDE SEQUENCE [LARGE SCALE GENOMIC DNA]</scope>
    <source>
        <strain evidence="9 10">US_Bl 15I1</strain>
    </source>
</reference>
<evidence type="ECO:0000313" key="9">
    <source>
        <dbReference type="EMBL" id="WVX67233.1"/>
    </source>
</evidence>
<dbReference type="Gene3D" id="1.20.1440.120">
    <property type="entry name" value="Recombination protein O, C-terminal domain"/>
    <property type="match status" value="1"/>
</dbReference>
<dbReference type="Gene3D" id="2.40.50.140">
    <property type="entry name" value="Nucleic acid-binding proteins"/>
    <property type="match status" value="1"/>
</dbReference>
<evidence type="ECO:0000256" key="1">
    <source>
        <dbReference type="ARBA" id="ARBA00007452"/>
    </source>
</evidence>
<keyword evidence="3 7" id="KW-0227">DNA damage</keyword>
<sequence>MEWRDEAIVLYTRPMGERSHLVSLLTRERGKENGAVRASKKDVSLLEIGTQVNARWKARLETQLGYLTLEMIHPTSVLLLDDALGLRLLQCASVLTYMSIPQGHAYPALYEVFFRFLRGLSCTSPNRHSELVSGSHKKMLKQVQHNKAEHSALSQLQAFVHFEMYLLQELGFGLDLKKCAVTGSTEDLVAVSPKTGRAVSSGPAKPYQSRLLPLPTFLTSVNDDFPPISEILKALDLTGYFLERYLLSSLSLEMPKIRGELKRFVHRFGPKFEETYCAS</sequence>
<dbReference type="SUPFAM" id="SSF50249">
    <property type="entry name" value="Nucleic acid-binding proteins"/>
    <property type="match status" value="1"/>
</dbReference>
<keyword evidence="5 7" id="KW-0234">DNA repair</keyword>
<dbReference type="HAMAP" id="MF_00201">
    <property type="entry name" value="RecO"/>
    <property type="match status" value="1"/>
</dbReference>
<evidence type="ECO:0000256" key="2">
    <source>
        <dbReference type="ARBA" id="ARBA00021310"/>
    </source>
</evidence>
<comment type="similarity">
    <text evidence="1 7">Belongs to the RecO family.</text>
</comment>
<evidence type="ECO:0000256" key="6">
    <source>
        <dbReference type="ARBA" id="ARBA00033409"/>
    </source>
</evidence>
<evidence type="ECO:0000256" key="3">
    <source>
        <dbReference type="ARBA" id="ARBA00022763"/>
    </source>
</evidence>
<comment type="function">
    <text evidence="7">Involved in DNA repair and RecF pathway recombination.</text>
</comment>
<evidence type="ECO:0000256" key="4">
    <source>
        <dbReference type="ARBA" id="ARBA00023172"/>
    </source>
</evidence>
<evidence type="ECO:0000256" key="7">
    <source>
        <dbReference type="HAMAP-Rule" id="MF_00201"/>
    </source>
</evidence>
<name>A0ABZ2C599_9PROT</name>
<proteinExistence type="inferred from homology"/>
<dbReference type="InterPro" id="IPR012340">
    <property type="entry name" value="NA-bd_OB-fold"/>
</dbReference>
<dbReference type="InterPro" id="IPR022572">
    <property type="entry name" value="DNA_rep/recomb_RecO_N"/>
</dbReference>
<dbReference type="PANTHER" id="PTHR33991">
    <property type="entry name" value="DNA REPAIR PROTEIN RECO"/>
    <property type="match status" value="1"/>
</dbReference>
<protein>
    <recommendedName>
        <fullName evidence="2 7">DNA repair protein RecO</fullName>
    </recommendedName>
    <alternativeName>
        <fullName evidence="6 7">Recombination protein O</fullName>
    </alternativeName>
</protein>
<evidence type="ECO:0000259" key="8">
    <source>
        <dbReference type="Pfam" id="PF11967"/>
    </source>
</evidence>